<dbReference type="RefSeq" id="WP_111421575.1">
    <property type="nucleotide sequence ID" value="NZ_NPEX01000242.1"/>
</dbReference>
<dbReference type="OrthoDB" id="183043at2"/>
<name>A0A327KXX0_9BRAD</name>
<dbReference type="Pfam" id="PF07357">
    <property type="entry name" value="DRAT"/>
    <property type="match status" value="1"/>
</dbReference>
<dbReference type="GO" id="GO:0009399">
    <property type="term" value="P:nitrogen fixation"/>
    <property type="evidence" value="ECO:0007669"/>
    <property type="project" value="InterPro"/>
</dbReference>
<keyword evidence="1" id="KW-0808">Transferase</keyword>
<organism evidence="1 2">
    <name type="scientific">Rhodoplanes roseus</name>
    <dbReference type="NCBI Taxonomy" id="29409"/>
    <lineage>
        <taxon>Bacteria</taxon>
        <taxon>Pseudomonadati</taxon>
        <taxon>Pseudomonadota</taxon>
        <taxon>Alphaproteobacteria</taxon>
        <taxon>Hyphomicrobiales</taxon>
        <taxon>Nitrobacteraceae</taxon>
        <taxon>Rhodoplanes</taxon>
    </lineage>
</organism>
<proteinExistence type="predicted"/>
<sequence>MPGRSSVGHSTNLVGLPTDLLASCAYNDYPVPLRISGVREMNRSLFEMLSQAPDLADAGIAFASYMMAMFGLDPEQQEPVHDGRPATRRYRSSFLRLIKGWGYDSNSPEGAVMKGWVESRFGIFPTFHKQVIARISDEGWATYVEQKMSSRFHNNSIYSQLDLVYEFCQWALATMVAPGEDHVTLYRGVNDFDEHQIVARSDKRHAVVRMNNLASFTSDRGVADCFGDIILTAHVPTTKIAFFNTLLAGHPLKGEGEYLVIGGDYRVTASYL</sequence>
<evidence type="ECO:0000313" key="1">
    <source>
        <dbReference type="EMBL" id="RAI40248.1"/>
    </source>
</evidence>
<dbReference type="AlphaFoldDB" id="A0A327KXX0"/>
<dbReference type="GO" id="GO:0030701">
    <property type="term" value="F:NAD+-dinitrogen-reductase ADP-D-ribosyltransferase activity"/>
    <property type="evidence" value="ECO:0007669"/>
    <property type="project" value="InterPro"/>
</dbReference>
<accession>A0A327KXX0</accession>
<evidence type="ECO:0000313" key="2">
    <source>
        <dbReference type="Proteomes" id="UP000249130"/>
    </source>
</evidence>
<dbReference type="EMBL" id="NPEX01000242">
    <property type="protein sequence ID" value="RAI40248.1"/>
    <property type="molecule type" value="Genomic_DNA"/>
</dbReference>
<gene>
    <name evidence="1" type="ORF">CH341_24190</name>
</gene>
<keyword evidence="2" id="KW-1185">Reference proteome</keyword>
<dbReference type="Proteomes" id="UP000249130">
    <property type="component" value="Unassembled WGS sequence"/>
</dbReference>
<reference evidence="1 2" key="1">
    <citation type="submission" date="2017-07" db="EMBL/GenBank/DDBJ databases">
        <title>Draft Genome Sequences of Select Purple Nonsulfur Bacteria.</title>
        <authorList>
            <person name="Lasarre B."/>
            <person name="Mckinlay J.B."/>
        </authorList>
    </citation>
    <scope>NUCLEOTIDE SEQUENCE [LARGE SCALE GENOMIC DNA]</scope>
    <source>
        <strain evidence="1 2">DSM 5909</strain>
    </source>
</reference>
<dbReference type="InterPro" id="IPR009953">
    <property type="entry name" value="DRA_trans"/>
</dbReference>
<comment type="caution">
    <text evidence="1">The sequence shown here is derived from an EMBL/GenBank/DDBJ whole genome shotgun (WGS) entry which is preliminary data.</text>
</comment>
<protein>
    <submittedName>
        <fullName evidence="1">NAD(+)--dinitrogen-reductase ADP-D-ribosyltransferase</fullName>
    </submittedName>
</protein>